<proteinExistence type="predicted"/>
<name>A0A0E9QMC9_ANGAN</name>
<accession>A0A0E9QMC9</accession>
<reference evidence="1" key="1">
    <citation type="submission" date="2014-11" db="EMBL/GenBank/DDBJ databases">
        <authorList>
            <person name="Amaro Gonzalez C."/>
        </authorList>
    </citation>
    <scope>NUCLEOTIDE SEQUENCE</scope>
</reference>
<organism evidence="1">
    <name type="scientific">Anguilla anguilla</name>
    <name type="common">European freshwater eel</name>
    <name type="synonym">Muraena anguilla</name>
    <dbReference type="NCBI Taxonomy" id="7936"/>
    <lineage>
        <taxon>Eukaryota</taxon>
        <taxon>Metazoa</taxon>
        <taxon>Chordata</taxon>
        <taxon>Craniata</taxon>
        <taxon>Vertebrata</taxon>
        <taxon>Euteleostomi</taxon>
        <taxon>Actinopterygii</taxon>
        <taxon>Neopterygii</taxon>
        <taxon>Teleostei</taxon>
        <taxon>Anguilliformes</taxon>
        <taxon>Anguillidae</taxon>
        <taxon>Anguilla</taxon>
    </lineage>
</organism>
<protein>
    <submittedName>
        <fullName evidence="1">Uncharacterized protein</fullName>
    </submittedName>
</protein>
<evidence type="ECO:0000313" key="1">
    <source>
        <dbReference type="EMBL" id="JAH17667.1"/>
    </source>
</evidence>
<dbReference type="AlphaFoldDB" id="A0A0E9QMC9"/>
<reference evidence="1" key="2">
    <citation type="journal article" date="2015" name="Fish Shellfish Immunol.">
        <title>Early steps in the European eel (Anguilla anguilla)-Vibrio vulnificus interaction in the gills: Role of the RtxA13 toxin.</title>
        <authorList>
            <person name="Callol A."/>
            <person name="Pajuelo D."/>
            <person name="Ebbesson L."/>
            <person name="Teles M."/>
            <person name="MacKenzie S."/>
            <person name="Amaro C."/>
        </authorList>
    </citation>
    <scope>NUCLEOTIDE SEQUENCE</scope>
</reference>
<dbReference type="EMBL" id="GBXM01090910">
    <property type="protein sequence ID" value="JAH17667.1"/>
    <property type="molecule type" value="Transcribed_RNA"/>
</dbReference>
<sequence>MLLCLAACEGGATYHSFAIMVNTAEAVFFSVTFSDETSFVL</sequence>